<proteinExistence type="predicted"/>
<dbReference type="AlphaFoldDB" id="A0A6H3NTY1"/>
<feature type="domain" description="DUF4365" evidence="1">
    <location>
        <begin position="39"/>
        <end position="131"/>
    </location>
</feature>
<evidence type="ECO:0000313" key="3">
    <source>
        <dbReference type="Proteomes" id="UP000297649"/>
    </source>
</evidence>
<gene>
    <name evidence="2" type="ORF">EHR08_11725</name>
</gene>
<protein>
    <submittedName>
        <fullName evidence="2">DUF4365 domain-containing protein</fullName>
    </submittedName>
</protein>
<organism evidence="2 3">
    <name type="scientific">Leptospira bandrabouensis</name>
    <dbReference type="NCBI Taxonomy" id="2484903"/>
    <lineage>
        <taxon>Bacteria</taxon>
        <taxon>Pseudomonadati</taxon>
        <taxon>Spirochaetota</taxon>
        <taxon>Spirochaetia</taxon>
        <taxon>Leptospirales</taxon>
        <taxon>Leptospiraceae</taxon>
        <taxon>Leptospira</taxon>
    </lineage>
</organism>
<keyword evidence="3" id="KW-1185">Reference proteome</keyword>
<dbReference type="InterPro" id="IPR025375">
    <property type="entry name" value="DUF4365"/>
</dbReference>
<evidence type="ECO:0000313" key="2">
    <source>
        <dbReference type="EMBL" id="TGN13315.1"/>
    </source>
</evidence>
<reference evidence="2" key="1">
    <citation type="journal article" date="2019" name="PLoS Negl. Trop. Dis.">
        <title>Revisiting the worldwide diversity of Leptospira species in the environment.</title>
        <authorList>
            <person name="Vincent A.T."/>
            <person name="Schiettekatte O."/>
            <person name="Bourhy P."/>
            <person name="Veyrier F.J."/>
            <person name="Picardeau M."/>
        </authorList>
    </citation>
    <scope>NUCLEOTIDE SEQUENCE [LARGE SCALE GENOMIC DNA]</scope>
    <source>
        <strain evidence="2">201601109</strain>
    </source>
</reference>
<dbReference type="EMBL" id="RQHU01000016">
    <property type="protein sequence ID" value="TGN13315.1"/>
    <property type="molecule type" value="Genomic_DNA"/>
</dbReference>
<dbReference type="Proteomes" id="UP000297649">
    <property type="component" value="Unassembled WGS sequence"/>
</dbReference>
<comment type="caution">
    <text evidence="2">The sequence shown here is derived from an EMBL/GenBank/DDBJ whole genome shotgun (WGS) entry which is preliminary data.</text>
</comment>
<sequence length="588" mass="70014">MKNKPSPYAQTDFQEDESIHIFKSSIDRKRIKTDIKSRDKYPNFDGYIEVVDDDQCSIGKFELQVKTIKNSTGTFYCKPELINYSEITTLPILLILVKIDQKKTYWKHLIRENAILTEEEKSYKFIITDEDLIQENKNYIFDWITILNDYQQRILNYKSIESMIVFNEFTTPPINTNKEQIEFYQLFVDQLNNGIERTFPFLKKYKFTDVWKLGVAIQKYNNGTSFGIFAIPNGKTDLLIKEINTKKRINPFDNNHRFLQFFSSIEKESNYLSLSNRFLKNYLLDVIKNRAFFFKNLDLATECVFSFVQQYHFILGIKKSNKYDLRKIKHRLSFYFPIWISVALDTIEYPPHIPHIDISLFTLNRTEEINKKTRNIVKNRINYKLKDSLLFHSEDTNLFHVQQSLNLLINNNINEISSPFPAPNYTLIKKNKGFYPWELYTKSDIKKTIESFYSKIFYIINDFCIDNNFPAEFLIKIKNSYKFIVVAQINKNLNQPGGIEITLFHVETLQETNPCGDIIFLYDLDFIKKNYSYEWFESGFELGGNKYKLNSWQSSIDIGIFHRKPYYDFLYKYLESQASEFFKSERIF</sequence>
<accession>A0A6H3NTY1</accession>
<name>A0A6H3NTY1_9LEPT</name>
<dbReference type="Pfam" id="PF14280">
    <property type="entry name" value="DUF4365"/>
    <property type="match status" value="1"/>
</dbReference>
<dbReference type="RefSeq" id="WP_135781469.1">
    <property type="nucleotide sequence ID" value="NZ_RQHU01000016.1"/>
</dbReference>
<evidence type="ECO:0000259" key="1">
    <source>
        <dbReference type="Pfam" id="PF14280"/>
    </source>
</evidence>